<dbReference type="EMBL" id="LR796678">
    <property type="protein sequence ID" value="CAB4158930.1"/>
    <property type="molecule type" value="Genomic_DNA"/>
</dbReference>
<protein>
    <submittedName>
        <fullName evidence="1">Uncharacterized protein</fullName>
    </submittedName>
</protein>
<name>A0A6J5NGN6_9CAUD</name>
<reference evidence="1" key="1">
    <citation type="submission" date="2020-04" db="EMBL/GenBank/DDBJ databases">
        <authorList>
            <person name="Chiriac C."/>
            <person name="Salcher M."/>
            <person name="Ghai R."/>
            <person name="Kavagutti S V."/>
        </authorList>
    </citation>
    <scope>NUCLEOTIDE SEQUENCE</scope>
</reference>
<organism evidence="1">
    <name type="scientific">uncultured Caudovirales phage</name>
    <dbReference type="NCBI Taxonomy" id="2100421"/>
    <lineage>
        <taxon>Viruses</taxon>
        <taxon>Duplodnaviria</taxon>
        <taxon>Heunggongvirae</taxon>
        <taxon>Uroviricota</taxon>
        <taxon>Caudoviricetes</taxon>
        <taxon>Peduoviridae</taxon>
        <taxon>Maltschvirus</taxon>
        <taxon>Maltschvirus maltsch</taxon>
    </lineage>
</organism>
<accession>A0A6J5NGN6</accession>
<sequence>MRYPWKVEAMRKYVERRGEEFRRDLFDRTISQRDMQKKHGVHQSQVSLLRTGLVPRNQRRLRAHDVTPQMLKAFESKATNQQLAERFAIPYPTLERMRRRHVGVRGAPEIRLTPQVMALLRSSLSNRRAAIALNANATTVWEYRIKLRIRLPKVQTMITEEQRAILASSKSYCEAAKHLSMSKSSVRRWFFLVQEGLL</sequence>
<proteinExistence type="predicted"/>
<gene>
    <name evidence="1" type="ORF">UFOVP698_43</name>
</gene>
<evidence type="ECO:0000313" key="1">
    <source>
        <dbReference type="EMBL" id="CAB4158930.1"/>
    </source>
</evidence>